<organism evidence="1 2">
    <name type="scientific">Pseudomonas syringae pv. maculicola</name>
    <dbReference type="NCBI Taxonomy" id="59511"/>
    <lineage>
        <taxon>Bacteria</taxon>
        <taxon>Pseudomonadati</taxon>
        <taxon>Pseudomonadota</taxon>
        <taxon>Gammaproteobacteria</taxon>
        <taxon>Pseudomonadales</taxon>
        <taxon>Pseudomonadaceae</taxon>
        <taxon>Pseudomonas</taxon>
    </lineage>
</organism>
<proteinExistence type="predicted"/>
<name>A0A3M3B7Q9_PSEYM</name>
<sequence length="106" mass="12599">MLEDAPTYRLRIRNELIAQQQKTLSYQTDRDKLFKQLDDDDAWRDLRRKDGNGKQSILRICGKKTLEEARDVFYENVRKRADVMLKNADSVALLVTLLGRERFVRR</sequence>
<dbReference type="AlphaFoldDB" id="A0A3M3B7Q9"/>
<evidence type="ECO:0000313" key="2">
    <source>
        <dbReference type="Proteomes" id="UP000282378"/>
    </source>
</evidence>
<dbReference type="Proteomes" id="UP000282378">
    <property type="component" value="Unassembled WGS sequence"/>
</dbReference>
<protein>
    <submittedName>
        <fullName evidence="1">Uncharacterized protein</fullName>
    </submittedName>
</protein>
<gene>
    <name evidence="1" type="ORF">APX70_04657</name>
</gene>
<dbReference type="EMBL" id="RBNL01000115">
    <property type="protein sequence ID" value="RMM08722.1"/>
    <property type="molecule type" value="Genomic_DNA"/>
</dbReference>
<accession>A0A3M3B7Q9</accession>
<reference evidence="1 2" key="1">
    <citation type="submission" date="2018-08" db="EMBL/GenBank/DDBJ databases">
        <title>Recombination of ecologically and evolutionarily significant loci maintains genetic cohesion in the Pseudomonas syringae species complex.</title>
        <authorList>
            <person name="Dillon M."/>
            <person name="Thakur S."/>
            <person name="Almeida R.N.D."/>
            <person name="Weir B.S."/>
            <person name="Guttman D.S."/>
        </authorList>
    </citation>
    <scope>NUCLEOTIDE SEQUENCE [LARGE SCALE GENOMIC DNA]</scope>
    <source>
        <strain evidence="1 2">88_10</strain>
    </source>
</reference>
<evidence type="ECO:0000313" key="1">
    <source>
        <dbReference type="EMBL" id="RMM08722.1"/>
    </source>
</evidence>
<comment type="caution">
    <text evidence="1">The sequence shown here is derived from an EMBL/GenBank/DDBJ whole genome shotgun (WGS) entry which is preliminary data.</text>
</comment>